<dbReference type="Pfam" id="PF00881">
    <property type="entry name" value="Nitroreductase"/>
    <property type="match status" value="2"/>
</dbReference>
<comment type="cofactor">
    <cofactor evidence="1">
        <name>FMN</name>
        <dbReference type="ChEBI" id="CHEBI:58210"/>
    </cofactor>
</comment>
<dbReference type="GO" id="GO:0016491">
    <property type="term" value="F:oxidoreductase activity"/>
    <property type="evidence" value="ECO:0007669"/>
    <property type="project" value="UniProtKB-KW"/>
</dbReference>
<dbReference type="CDD" id="cd02150">
    <property type="entry name" value="nitroreductase"/>
    <property type="match status" value="1"/>
</dbReference>
<evidence type="ECO:0000256" key="4">
    <source>
        <dbReference type="ARBA" id="ARBA00022643"/>
    </source>
</evidence>
<dbReference type="AlphaFoldDB" id="A0A2R4W0H3"/>
<keyword evidence="5" id="KW-0560">Oxidoreductase</keyword>
<organism evidence="7 8">
    <name type="scientific">Thermodesulfobium acidiphilum</name>
    <dbReference type="NCBI Taxonomy" id="1794699"/>
    <lineage>
        <taxon>Bacteria</taxon>
        <taxon>Pseudomonadati</taxon>
        <taxon>Thermodesulfobiota</taxon>
        <taxon>Thermodesulfobiia</taxon>
        <taxon>Thermodesulfobiales</taxon>
        <taxon>Thermodesulfobiaceae</taxon>
        <taxon>Thermodesulfobium</taxon>
    </lineage>
</organism>
<dbReference type="Gene3D" id="3.40.109.10">
    <property type="entry name" value="NADH Oxidase"/>
    <property type="match status" value="1"/>
</dbReference>
<dbReference type="Proteomes" id="UP000244792">
    <property type="component" value="Chromosome"/>
</dbReference>
<dbReference type="InterPro" id="IPR029479">
    <property type="entry name" value="Nitroreductase"/>
</dbReference>
<protein>
    <submittedName>
        <fullName evidence="7">Nitroreductase</fullName>
    </submittedName>
</protein>
<keyword evidence="3" id="KW-0285">Flavoprotein</keyword>
<feature type="domain" description="Nitroreductase" evidence="6">
    <location>
        <begin position="9"/>
        <end position="59"/>
    </location>
</feature>
<comment type="similarity">
    <text evidence="2">Belongs to the nitroreductase family.</text>
</comment>
<evidence type="ECO:0000256" key="2">
    <source>
        <dbReference type="ARBA" id="ARBA00007118"/>
    </source>
</evidence>
<proteinExistence type="inferred from homology"/>
<dbReference type="PANTHER" id="PTHR43673:SF2">
    <property type="entry name" value="NITROREDUCTASE"/>
    <property type="match status" value="1"/>
</dbReference>
<dbReference type="InterPro" id="IPR000415">
    <property type="entry name" value="Nitroreductase-like"/>
</dbReference>
<evidence type="ECO:0000256" key="1">
    <source>
        <dbReference type="ARBA" id="ARBA00001917"/>
    </source>
</evidence>
<evidence type="ECO:0000256" key="5">
    <source>
        <dbReference type="ARBA" id="ARBA00023002"/>
    </source>
</evidence>
<dbReference type="EMBL" id="CP020921">
    <property type="protein sequence ID" value="AWB10178.1"/>
    <property type="molecule type" value="Genomic_DNA"/>
</dbReference>
<reference evidence="7 8" key="1">
    <citation type="submission" date="2017-04" db="EMBL/GenBank/DDBJ databases">
        <title>Genomic insights into metabolism of Thermodesulfobium acidiphilum.</title>
        <authorList>
            <person name="Toshchakov S.V."/>
            <person name="Frolov E.N."/>
            <person name="Kublanov I.V."/>
            <person name="Samarov N.I."/>
            <person name="Novikov A."/>
            <person name="Lebedinsky A.V."/>
            <person name="Bonch-Osmolovskaya E.A."/>
            <person name="Chernyh N.A."/>
        </authorList>
    </citation>
    <scope>NUCLEOTIDE SEQUENCE [LARGE SCALE GENOMIC DNA]</scope>
    <source>
        <strain evidence="7 8">3127-1</strain>
    </source>
</reference>
<evidence type="ECO:0000313" key="8">
    <source>
        <dbReference type="Proteomes" id="UP000244792"/>
    </source>
</evidence>
<keyword evidence="4" id="KW-0288">FMN</keyword>
<evidence type="ECO:0000313" key="7">
    <source>
        <dbReference type="EMBL" id="AWB10178.1"/>
    </source>
</evidence>
<dbReference type="OrthoDB" id="9812105at2"/>
<feature type="domain" description="Nitroreductase" evidence="6">
    <location>
        <begin position="67"/>
        <end position="148"/>
    </location>
</feature>
<dbReference type="RefSeq" id="WP_108308999.1">
    <property type="nucleotide sequence ID" value="NZ_CP020921.1"/>
</dbReference>
<dbReference type="PANTHER" id="PTHR43673">
    <property type="entry name" value="NAD(P)H NITROREDUCTASE YDGI-RELATED"/>
    <property type="match status" value="1"/>
</dbReference>
<keyword evidence="8" id="KW-1185">Reference proteome</keyword>
<dbReference type="KEGG" id="taci:TDSAC_0821"/>
<dbReference type="SUPFAM" id="SSF55469">
    <property type="entry name" value="FMN-dependent nitroreductase-like"/>
    <property type="match status" value="1"/>
</dbReference>
<accession>A0A2R4W0H3</accession>
<evidence type="ECO:0000256" key="3">
    <source>
        <dbReference type="ARBA" id="ARBA00022630"/>
    </source>
</evidence>
<sequence length="169" mass="18889">MDAIEALFNRRSIRMYTDKEIPQEDIETILRAAMSAPSAGGSNVCHYIVVKDKNLLKEVINYHQYAHMLLKANVAIVVVADPSLEKYPGRWPLNCSAAMENILIAATALGIGSCWVGIYPVEERMNGLRKIFNIPDNLIPFAIASLGYPAEKKKPHGELDKSIIHNNKW</sequence>
<gene>
    <name evidence="7" type="ORF">TDSAC_0821</name>
</gene>
<evidence type="ECO:0000259" key="6">
    <source>
        <dbReference type="Pfam" id="PF00881"/>
    </source>
</evidence>
<name>A0A2R4W0H3_THEAF</name>